<keyword evidence="10" id="KW-1185">Reference proteome</keyword>
<keyword evidence="8" id="KW-0375">Hydrogen ion transport</keyword>
<keyword evidence="3 8" id="KW-0813">Transport</keyword>
<dbReference type="InterPro" id="IPR002490">
    <property type="entry name" value="V-ATPase_116kDa_su"/>
</dbReference>
<dbReference type="EMBL" id="LRGB01006275">
    <property type="protein sequence ID" value="KZS01706.1"/>
    <property type="molecule type" value="Genomic_DNA"/>
</dbReference>
<dbReference type="Pfam" id="PF01496">
    <property type="entry name" value="V_ATPase_I"/>
    <property type="match status" value="1"/>
</dbReference>
<sequence length="55" mass="6160">TWIVKVRKIKGIFHTLNMLSVDVTSKALVAECWIPDADVYKVRLALKQGSVSPSF</sequence>
<evidence type="ECO:0000256" key="8">
    <source>
        <dbReference type="RuleBase" id="RU361189"/>
    </source>
</evidence>
<dbReference type="GO" id="GO:0016471">
    <property type="term" value="C:vacuolar proton-transporting V-type ATPase complex"/>
    <property type="evidence" value="ECO:0007669"/>
    <property type="project" value="TreeGrafter"/>
</dbReference>
<feature type="non-terminal residue" evidence="9">
    <location>
        <position position="1"/>
    </location>
</feature>
<comment type="subcellular location">
    <subcellularLocation>
        <location evidence="1">Membrane</location>
        <topology evidence="1">Multi-pass membrane protein</topology>
    </subcellularLocation>
</comment>
<dbReference type="GO" id="GO:0051117">
    <property type="term" value="F:ATPase binding"/>
    <property type="evidence" value="ECO:0007669"/>
    <property type="project" value="TreeGrafter"/>
</dbReference>
<evidence type="ECO:0000256" key="7">
    <source>
        <dbReference type="ARBA" id="ARBA00023136"/>
    </source>
</evidence>
<dbReference type="OrthoDB" id="10264220at2759"/>
<dbReference type="STRING" id="35525.A0A164IWM1"/>
<evidence type="ECO:0000313" key="9">
    <source>
        <dbReference type="EMBL" id="KZS01706.1"/>
    </source>
</evidence>
<evidence type="ECO:0000256" key="3">
    <source>
        <dbReference type="ARBA" id="ARBA00022448"/>
    </source>
</evidence>
<protein>
    <recommendedName>
        <fullName evidence="8">V-type proton ATPase subunit a</fullName>
    </recommendedName>
</protein>
<name>A0A164IWM1_9CRUS</name>
<dbReference type="PANTHER" id="PTHR11629:SF63">
    <property type="entry name" value="V-TYPE PROTON ATPASE SUBUNIT A"/>
    <property type="match status" value="1"/>
</dbReference>
<evidence type="ECO:0000256" key="6">
    <source>
        <dbReference type="ARBA" id="ARBA00023065"/>
    </source>
</evidence>
<gene>
    <name evidence="9" type="ORF">APZ42_001548</name>
</gene>
<keyword evidence="5" id="KW-1133">Transmembrane helix</keyword>
<dbReference type="GO" id="GO:0005886">
    <property type="term" value="C:plasma membrane"/>
    <property type="evidence" value="ECO:0007669"/>
    <property type="project" value="TreeGrafter"/>
</dbReference>
<dbReference type="Proteomes" id="UP000076858">
    <property type="component" value="Unassembled WGS sequence"/>
</dbReference>
<evidence type="ECO:0000313" key="10">
    <source>
        <dbReference type="Proteomes" id="UP000076858"/>
    </source>
</evidence>
<reference evidence="9 10" key="1">
    <citation type="submission" date="2016-03" db="EMBL/GenBank/DDBJ databases">
        <title>EvidentialGene: Evidence-directed Construction of Genes on Genomes.</title>
        <authorList>
            <person name="Gilbert D.G."/>
            <person name="Choi J.-H."/>
            <person name="Mockaitis K."/>
            <person name="Colbourne J."/>
            <person name="Pfrender M."/>
        </authorList>
    </citation>
    <scope>NUCLEOTIDE SEQUENCE [LARGE SCALE GENOMIC DNA]</scope>
    <source>
        <strain evidence="9 10">Xinb3</strain>
        <tissue evidence="9">Complete organism</tissue>
    </source>
</reference>
<dbReference type="GO" id="GO:0007035">
    <property type="term" value="P:vacuolar acidification"/>
    <property type="evidence" value="ECO:0007669"/>
    <property type="project" value="TreeGrafter"/>
</dbReference>
<evidence type="ECO:0000256" key="1">
    <source>
        <dbReference type="ARBA" id="ARBA00004141"/>
    </source>
</evidence>
<comment type="function">
    <text evidence="8">Essential component of the vacuolar proton pump (V-ATPase), a multimeric enzyme that catalyzes the translocation of protons across the membranes. Required for assembly and activity of the V-ATPase.</text>
</comment>
<dbReference type="AlphaFoldDB" id="A0A164IWM1"/>
<organism evidence="9 10">
    <name type="scientific">Daphnia magna</name>
    <dbReference type="NCBI Taxonomy" id="35525"/>
    <lineage>
        <taxon>Eukaryota</taxon>
        <taxon>Metazoa</taxon>
        <taxon>Ecdysozoa</taxon>
        <taxon>Arthropoda</taxon>
        <taxon>Crustacea</taxon>
        <taxon>Branchiopoda</taxon>
        <taxon>Diplostraca</taxon>
        <taxon>Cladocera</taxon>
        <taxon>Anomopoda</taxon>
        <taxon>Daphniidae</taxon>
        <taxon>Daphnia</taxon>
    </lineage>
</organism>
<dbReference type="GO" id="GO:0046961">
    <property type="term" value="F:proton-transporting ATPase activity, rotational mechanism"/>
    <property type="evidence" value="ECO:0007669"/>
    <property type="project" value="InterPro"/>
</dbReference>
<feature type="non-terminal residue" evidence="9">
    <location>
        <position position="55"/>
    </location>
</feature>
<evidence type="ECO:0000256" key="2">
    <source>
        <dbReference type="ARBA" id="ARBA00009904"/>
    </source>
</evidence>
<keyword evidence="7" id="KW-0472">Membrane</keyword>
<proteinExistence type="inferred from homology"/>
<dbReference type="PANTHER" id="PTHR11629">
    <property type="entry name" value="VACUOLAR PROTON ATPASES"/>
    <property type="match status" value="1"/>
</dbReference>
<keyword evidence="6 8" id="KW-0406">Ion transport</keyword>
<keyword evidence="4" id="KW-0812">Transmembrane</keyword>
<evidence type="ECO:0000256" key="5">
    <source>
        <dbReference type="ARBA" id="ARBA00022989"/>
    </source>
</evidence>
<dbReference type="GO" id="GO:0033179">
    <property type="term" value="C:proton-transporting V-type ATPase, V0 domain"/>
    <property type="evidence" value="ECO:0007669"/>
    <property type="project" value="InterPro"/>
</dbReference>
<comment type="similarity">
    <text evidence="2 8">Belongs to the V-ATPase 116 kDa subunit family.</text>
</comment>
<comment type="caution">
    <text evidence="9">The sequence shown here is derived from an EMBL/GenBank/DDBJ whole genome shotgun (WGS) entry which is preliminary data.</text>
</comment>
<evidence type="ECO:0000256" key="4">
    <source>
        <dbReference type="ARBA" id="ARBA00022692"/>
    </source>
</evidence>
<accession>A0A164IWM1</accession>